<dbReference type="Proteomes" id="UP000694421">
    <property type="component" value="Unplaced"/>
</dbReference>
<dbReference type="Pfam" id="PF16093">
    <property type="entry name" value="PAC4"/>
    <property type="match status" value="1"/>
</dbReference>
<proteinExistence type="predicted"/>
<reference evidence="2" key="1">
    <citation type="submission" date="2025-08" db="UniProtKB">
        <authorList>
            <consortium name="Ensembl"/>
        </authorList>
    </citation>
    <scope>IDENTIFICATION</scope>
</reference>
<dbReference type="PANTHER" id="PTHR33559">
    <property type="entry name" value="PROTEASOME ASSEMBLY CHAPERONE 4"/>
    <property type="match status" value="1"/>
</dbReference>
<dbReference type="GO" id="GO:0043248">
    <property type="term" value="P:proteasome assembly"/>
    <property type="evidence" value="ECO:0007669"/>
    <property type="project" value="InterPro"/>
</dbReference>
<evidence type="ECO:0000313" key="2">
    <source>
        <dbReference type="Ensembl" id="ENSSMRP00000010381.1"/>
    </source>
</evidence>
<protein>
    <submittedName>
        <fullName evidence="2">Proteasome assembly chaperone 4</fullName>
    </submittedName>
</protein>
<dbReference type="OMA" id="HVMKLDG"/>
<dbReference type="GeneTree" id="ENSGT00390000011804"/>
<dbReference type="InterPro" id="IPR032157">
    <property type="entry name" value="PAC4"/>
</dbReference>
<dbReference type="AlphaFoldDB" id="A0A8D0BLT2"/>
<keyword evidence="3" id="KW-1185">Reference proteome</keyword>
<sequence length="146" mass="15843">MATMDEPQKMEGAAAERLSAGAAPGQGEGVDRISVHNFCGRLAEQLVHFHAMRLRDSLFLWIGEGSAPVLGNLAVAMSSPRDSIPVSSLLFGNASDSISDSLAQRLASKTKKQIFVSYNIQNTDGSLILFVENRIKEEMATFPEKF</sequence>
<dbReference type="GO" id="GO:0044877">
    <property type="term" value="F:protein-containing complex binding"/>
    <property type="evidence" value="ECO:0007669"/>
    <property type="project" value="Ensembl"/>
</dbReference>
<feature type="compositionally biased region" description="Low complexity" evidence="1">
    <location>
        <begin position="12"/>
        <end position="25"/>
    </location>
</feature>
<organism evidence="2 3">
    <name type="scientific">Salvator merianae</name>
    <name type="common">Argentine black and white tegu</name>
    <name type="synonym">Tupinambis merianae</name>
    <dbReference type="NCBI Taxonomy" id="96440"/>
    <lineage>
        <taxon>Eukaryota</taxon>
        <taxon>Metazoa</taxon>
        <taxon>Chordata</taxon>
        <taxon>Craniata</taxon>
        <taxon>Vertebrata</taxon>
        <taxon>Euteleostomi</taxon>
        <taxon>Lepidosauria</taxon>
        <taxon>Squamata</taxon>
        <taxon>Bifurcata</taxon>
        <taxon>Unidentata</taxon>
        <taxon>Episquamata</taxon>
        <taxon>Laterata</taxon>
        <taxon>Teiioidea</taxon>
        <taxon>Teiidae</taxon>
        <taxon>Salvator</taxon>
    </lineage>
</organism>
<feature type="region of interest" description="Disordered" evidence="1">
    <location>
        <begin position="1"/>
        <end position="27"/>
    </location>
</feature>
<accession>A0A8D0BLT2</accession>
<evidence type="ECO:0000256" key="1">
    <source>
        <dbReference type="SAM" id="MobiDB-lite"/>
    </source>
</evidence>
<dbReference type="Ensembl" id="ENSSMRT00000012104.1">
    <property type="protein sequence ID" value="ENSSMRP00000010381.1"/>
    <property type="gene ID" value="ENSSMRG00000008242.1"/>
</dbReference>
<reference evidence="2" key="2">
    <citation type="submission" date="2025-09" db="UniProtKB">
        <authorList>
            <consortium name="Ensembl"/>
        </authorList>
    </citation>
    <scope>IDENTIFICATION</scope>
</reference>
<dbReference type="GO" id="GO:0032991">
    <property type="term" value="C:protein-containing complex"/>
    <property type="evidence" value="ECO:0007669"/>
    <property type="project" value="Ensembl"/>
</dbReference>
<evidence type="ECO:0000313" key="3">
    <source>
        <dbReference type="Proteomes" id="UP000694421"/>
    </source>
</evidence>
<name>A0A8D0BLT2_SALMN</name>
<dbReference type="PANTHER" id="PTHR33559:SF1">
    <property type="entry name" value="PROTEASOME ASSEMBLY CHAPERONE 4"/>
    <property type="match status" value="1"/>
</dbReference>